<name>A0ABT2LIB0_9HYPH</name>
<sequence>MEDGANSISALAGELSAALKAFHRALILAEAGNNEALQNPYTLLFALIDDPRFAWTSRLSQLIVRLDEMLQEGEFSTAGDLIPFRDEVARMLGEKEGENAEFRLRYLTALQKAPDVALATGSLRRVLKKLPATKEG</sequence>
<keyword evidence="2" id="KW-1185">Reference proteome</keyword>
<protein>
    <submittedName>
        <fullName evidence="1">Uncharacterized protein</fullName>
    </submittedName>
</protein>
<organism evidence="1 2">
    <name type="scientific">Chelativorans salis</name>
    <dbReference type="NCBI Taxonomy" id="2978478"/>
    <lineage>
        <taxon>Bacteria</taxon>
        <taxon>Pseudomonadati</taxon>
        <taxon>Pseudomonadota</taxon>
        <taxon>Alphaproteobacteria</taxon>
        <taxon>Hyphomicrobiales</taxon>
        <taxon>Phyllobacteriaceae</taxon>
        <taxon>Chelativorans</taxon>
    </lineage>
</organism>
<evidence type="ECO:0000313" key="1">
    <source>
        <dbReference type="EMBL" id="MCT7373542.1"/>
    </source>
</evidence>
<accession>A0ABT2LIB0</accession>
<comment type="caution">
    <text evidence="1">The sequence shown here is derived from an EMBL/GenBank/DDBJ whole genome shotgun (WGS) entry which is preliminary data.</text>
</comment>
<evidence type="ECO:0000313" key="2">
    <source>
        <dbReference type="Proteomes" id="UP001320831"/>
    </source>
</evidence>
<reference evidence="1 2" key="1">
    <citation type="submission" date="2022-09" db="EMBL/GenBank/DDBJ databases">
        <title>Chelativorans salina sp. nov., a novel slightly halophilic bacterium isolated from a saline lake sediment enrichment.</title>
        <authorList>
            <person name="Gao L."/>
            <person name="Fang B.-Z."/>
            <person name="Li W.-J."/>
        </authorList>
    </citation>
    <scope>NUCLEOTIDE SEQUENCE [LARGE SCALE GENOMIC DNA]</scope>
    <source>
        <strain evidence="1 2">EGI FJ00035</strain>
    </source>
</reference>
<dbReference type="Proteomes" id="UP001320831">
    <property type="component" value="Unassembled WGS sequence"/>
</dbReference>
<dbReference type="EMBL" id="JAOCZP010000001">
    <property type="protein sequence ID" value="MCT7373542.1"/>
    <property type="molecule type" value="Genomic_DNA"/>
</dbReference>
<proteinExistence type="predicted"/>
<gene>
    <name evidence="1" type="ORF">N5A92_00580</name>
</gene>
<dbReference type="RefSeq" id="WP_260899862.1">
    <property type="nucleotide sequence ID" value="NZ_JAOCZP010000001.1"/>
</dbReference>